<gene>
    <name evidence="7" type="ORF">DIT68_06490</name>
</gene>
<evidence type="ECO:0008006" key="9">
    <source>
        <dbReference type="Google" id="ProtNLM"/>
    </source>
</evidence>
<dbReference type="OrthoDB" id="9811562at2"/>
<dbReference type="Gene3D" id="1.10.357.140">
    <property type="entry name" value="UbiA prenyltransferase"/>
    <property type="match status" value="1"/>
</dbReference>
<dbReference type="CDD" id="cd13961">
    <property type="entry name" value="PT_UbiA_DGGGPS"/>
    <property type="match status" value="1"/>
</dbReference>
<keyword evidence="5 6" id="KW-0472">Membrane</keyword>
<evidence type="ECO:0000313" key="7">
    <source>
        <dbReference type="EMBL" id="PWH86199.1"/>
    </source>
</evidence>
<feature type="transmembrane region" description="Helical" evidence="6">
    <location>
        <begin position="44"/>
        <end position="63"/>
    </location>
</feature>
<sequence length="318" mass="36583">MIHFLRLIRSVNLLIIAVTMYSVGAYLDIVYADYHDGVMLIQTFNFFLLVISTVMIAAAGNIINDYFDVRADRINRPEGTIIMKHIKRRWAIVFHWVLNFLAFGIAIHLGLVLDTFWYVFIHLLSINLLWIYSMQLKRTLVVGNVVIALLTALVPVLVGIYYQDYFRTAMLEEAHPFHLNSYQFFPLYIGYGLGIFAFILNWAREIVKDMEDVKGDLVLKARTIPIVYGLQKARSIAIGFVFIVMTLTIPIVWFWSMGYIDGFALLPLVLSAISSIFTLKVLLKPINNKNLRTANIGIKLTMIFGMILPLFWMFQLLN</sequence>
<keyword evidence="2" id="KW-1003">Cell membrane</keyword>
<feature type="transmembrane region" description="Helical" evidence="6">
    <location>
        <begin position="90"/>
        <end position="109"/>
    </location>
</feature>
<evidence type="ECO:0000256" key="2">
    <source>
        <dbReference type="ARBA" id="ARBA00022475"/>
    </source>
</evidence>
<keyword evidence="8" id="KW-1185">Reference proteome</keyword>
<dbReference type="InterPro" id="IPR050475">
    <property type="entry name" value="Prenyltransferase_related"/>
</dbReference>
<reference evidence="7 8" key="2">
    <citation type="submission" date="2018-05" db="EMBL/GenBank/DDBJ databases">
        <authorList>
            <person name="Lanie J.A."/>
            <person name="Ng W.-L."/>
            <person name="Kazmierczak K.M."/>
            <person name="Andrzejewski T.M."/>
            <person name="Davidsen T.M."/>
            <person name="Wayne K.J."/>
            <person name="Tettelin H."/>
            <person name="Glass J.I."/>
            <person name="Rusch D."/>
            <person name="Podicherti R."/>
            <person name="Tsui H.-C.T."/>
            <person name="Winkler M.E."/>
        </authorList>
    </citation>
    <scope>NUCLEOTIDE SEQUENCE [LARGE SCALE GENOMIC DNA]</scope>
    <source>
        <strain evidence="7 8">C305</strain>
    </source>
</reference>
<dbReference type="InterPro" id="IPR000537">
    <property type="entry name" value="UbiA_prenyltransferase"/>
</dbReference>
<evidence type="ECO:0000256" key="5">
    <source>
        <dbReference type="ARBA" id="ARBA00023136"/>
    </source>
</evidence>
<evidence type="ECO:0000256" key="3">
    <source>
        <dbReference type="ARBA" id="ARBA00022692"/>
    </source>
</evidence>
<name>A0A2U2XEG9_9FLAO</name>
<feature type="transmembrane region" description="Helical" evidence="6">
    <location>
        <begin position="236"/>
        <end position="256"/>
    </location>
</feature>
<feature type="transmembrane region" description="Helical" evidence="6">
    <location>
        <begin position="182"/>
        <end position="203"/>
    </location>
</feature>
<feature type="transmembrane region" description="Helical" evidence="6">
    <location>
        <begin position="115"/>
        <end position="133"/>
    </location>
</feature>
<evidence type="ECO:0000256" key="1">
    <source>
        <dbReference type="ARBA" id="ARBA00004141"/>
    </source>
</evidence>
<dbReference type="InterPro" id="IPR044878">
    <property type="entry name" value="UbiA_sf"/>
</dbReference>
<dbReference type="Proteomes" id="UP000245370">
    <property type="component" value="Unassembled WGS sequence"/>
</dbReference>
<evidence type="ECO:0000313" key="8">
    <source>
        <dbReference type="Proteomes" id="UP000245370"/>
    </source>
</evidence>
<feature type="transmembrane region" description="Helical" evidence="6">
    <location>
        <begin position="12"/>
        <end position="32"/>
    </location>
</feature>
<keyword evidence="3 6" id="KW-0812">Transmembrane</keyword>
<protein>
    <recommendedName>
        <fullName evidence="9">Prenyltransferase</fullName>
    </recommendedName>
</protein>
<comment type="subcellular location">
    <subcellularLocation>
        <location evidence="1">Membrane</location>
        <topology evidence="1">Multi-pass membrane protein</topology>
    </subcellularLocation>
</comment>
<dbReference type="PANTHER" id="PTHR42723:SF1">
    <property type="entry name" value="CHLOROPHYLL SYNTHASE, CHLOROPLASTIC"/>
    <property type="match status" value="1"/>
</dbReference>
<dbReference type="GO" id="GO:0016765">
    <property type="term" value="F:transferase activity, transferring alkyl or aryl (other than methyl) groups"/>
    <property type="evidence" value="ECO:0007669"/>
    <property type="project" value="InterPro"/>
</dbReference>
<organism evidence="7 8">
    <name type="scientific">Brumimicrobium oceani</name>
    <dbReference type="NCBI Taxonomy" id="2100725"/>
    <lineage>
        <taxon>Bacteria</taxon>
        <taxon>Pseudomonadati</taxon>
        <taxon>Bacteroidota</taxon>
        <taxon>Flavobacteriia</taxon>
        <taxon>Flavobacteriales</taxon>
        <taxon>Crocinitomicaceae</taxon>
        <taxon>Brumimicrobium</taxon>
    </lineage>
</organism>
<comment type="caution">
    <text evidence="7">The sequence shown here is derived from an EMBL/GenBank/DDBJ whole genome shotgun (WGS) entry which is preliminary data.</text>
</comment>
<dbReference type="Pfam" id="PF01040">
    <property type="entry name" value="UbiA"/>
    <property type="match status" value="1"/>
</dbReference>
<dbReference type="RefSeq" id="WP_109359007.1">
    <property type="nucleotide sequence ID" value="NZ_QFRJ01000003.1"/>
</dbReference>
<feature type="transmembrane region" description="Helical" evidence="6">
    <location>
        <begin position="262"/>
        <end position="283"/>
    </location>
</feature>
<keyword evidence="4 6" id="KW-1133">Transmembrane helix</keyword>
<dbReference type="GO" id="GO:0016020">
    <property type="term" value="C:membrane"/>
    <property type="evidence" value="ECO:0007669"/>
    <property type="project" value="UniProtKB-SubCell"/>
</dbReference>
<evidence type="ECO:0000256" key="6">
    <source>
        <dbReference type="SAM" id="Phobius"/>
    </source>
</evidence>
<feature type="transmembrane region" description="Helical" evidence="6">
    <location>
        <begin position="140"/>
        <end position="162"/>
    </location>
</feature>
<feature type="transmembrane region" description="Helical" evidence="6">
    <location>
        <begin position="295"/>
        <end position="314"/>
    </location>
</feature>
<dbReference type="EMBL" id="QFRJ01000003">
    <property type="protein sequence ID" value="PWH86199.1"/>
    <property type="molecule type" value="Genomic_DNA"/>
</dbReference>
<proteinExistence type="predicted"/>
<reference evidence="7 8" key="1">
    <citation type="submission" date="2018-05" db="EMBL/GenBank/DDBJ databases">
        <title>Brumimicrobium oceani sp. nov., isolated from coastal sediment.</title>
        <authorList>
            <person name="Kou Y."/>
        </authorList>
    </citation>
    <scope>NUCLEOTIDE SEQUENCE [LARGE SCALE GENOMIC DNA]</scope>
    <source>
        <strain evidence="7 8">C305</strain>
    </source>
</reference>
<dbReference type="PANTHER" id="PTHR42723">
    <property type="entry name" value="CHLOROPHYLL SYNTHASE"/>
    <property type="match status" value="1"/>
</dbReference>
<evidence type="ECO:0000256" key="4">
    <source>
        <dbReference type="ARBA" id="ARBA00022989"/>
    </source>
</evidence>
<dbReference type="AlphaFoldDB" id="A0A2U2XEG9"/>
<accession>A0A2U2XEG9</accession>